<dbReference type="EMBL" id="BKCJ010305712">
    <property type="protein sequence ID" value="GEZ65314.1"/>
    <property type="molecule type" value="Genomic_DNA"/>
</dbReference>
<protein>
    <submittedName>
        <fullName evidence="2">Reverse transcriptase domain-containing protein</fullName>
    </submittedName>
</protein>
<dbReference type="AlphaFoldDB" id="A0A699IIK9"/>
<proteinExistence type="predicted"/>
<gene>
    <name evidence="2" type="ORF">Tci_537287</name>
</gene>
<keyword evidence="2" id="KW-0808">Transferase</keyword>
<name>A0A699IIK9_TANCI</name>
<accession>A0A699IIK9</accession>
<comment type="caution">
    <text evidence="2">The sequence shown here is derived from an EMBL/GenBank/DDBJ whole genome shotgun (WGS) entry which is preliminary data.</text>
</comment>
<sequence length="293" mass="32383">EKPSTVTLNCLTETMWARRCRPGRYLVRAFPFDVSQATCRPGNLSPATSRPGFPGIVAEENGKCRYVSAFIRSDNESGGQSIRCCYGRGAVVHLVEPGLMERVLLSSSPLNFAVGNPHSFAIHFGPTFLAIIPELVARALLNAATTTLFLFPYETIRVIAVAVALQSEVAAVLFGEVVDMLTIQLNPTPPTSAVRNTVKKGKEQTSKNSGRPASDAALREYCDKHYHQLLPIIAEKVHQEKTKQEELKEVKARLNFKGCSEKKLKDPRRITTLRFQDSGCKRSQEEAKVQTLP</sequence>
<keyword evidence="2" id="KW-0695">RNA-directed DNA polymerase</keyword>
<reference evidence="2" key="1">
    <citation type="journal article" date="2019" name="Sci. Rep.">
        <title>Draft genome of Tanacetum cinerariifolium, the natural source of mosquito coil.</title>
        <authorList>
            <person name="Yamashiro T."/>
            <person name="Shiraishi A."/>
            <person name="Satake H."/>
            <person name="Nakayama K."/>
        </authorList>
    </citation>
    <scope>NUCLEOTIDE SEQUENCE</scope>
</reference>
<evidence type="ECO:0000256" key="1">
    <source>
        <dbReference type="SAM" id="MobiDB-lite"/>
    </source>
</evidence>
<feature type="region of interest" description="Disordered" evidence="1">
    <location>
        <begin position="191"/>
        <end position="214"/>
    </location>
</feature>
<keyword evidence="2" id="KW-0548">Nucleotidyltransferase</keyword>
<organism evidence="2">
    <name type="scientific">Tanacetum cinerariifolium</name>
    <name type="common">Dalmatian daisy</name>
    <name type="synonym">Chrysanthemum cinerariifolium</name>
    <dbReference type="NCBI Taxonomy" id="118510"/>
    <lineage>
        <taxon>Eukaryota</taxon>
        <taxon>Viridiplantae</taxon>
        <taxon>Streptophyta</taxon>
        <taxon>Embryophyta</taxon>
        <taxon>Tracheophyta</taxon>
        <taxon>Spermatophyta</taxon>
        <taxon>Magnoliopsida</taxon>
        <taxon>eudicotyledons</taxon>
        <taxon>Gunneridae</taxon>
        <taxon>Pentapetalae</taxon>
        <taxon>asterids</taxon>
        <taxon>campanulids</taxon>
        <taxon>Asterales</taxon>
        <taxon>Asteraceae</taxon>
        <taxon>Asteroideae</taxon>
        <taxon>Anthemideae</taxon>
        <taxon>Anthemidinae</taxon>
        <taxon>Tanacetum</taxon>
    </lineage>
</organism>
<feature type="non-terminal residue" evidence="2">
    <location>
        <position position="1"/>
    </location>
</feature>
<dbReference type="GO" id="GO:0003964">
    <property type="term" value="F:RNA-directed DNA polymerase activity"/>
    <property type="evidence" value="ECO:0007669"/>
    <property type="project" value="UniProtKB-KW"/>
</dbReference>
<evidence type="ECO:0000313" key="2">
    <source>
        <dbReference type="EMBL" id="GEZ65314.1"/>
    </source>
</evidence>